<sequence length="67" mass="7525">MFAPLSACPSRNLAQKFPPLWGGSEWGQQTNRESSKIQPPRRLADPVFTPLGGRPAPFHKPHDYPAW</sequence>
<name>G9ZH94_9GAMM</name>
<accession>G9ZH94</accession>
<feature type="region of interest" description="Disordered" evidence="1">
    <location>
        <begin position="19"/>
        <end position="67"/>
    </location>
</feature>
<evidence type="ECO:0000313" key="2">
    <source>
        <dbReference type="EMBL" id="EHM52741.1"/>
    </source>
</evidence>
<organism evidence="2 3">
    <name type="scientific">Cardiobacterium valvarum F0432</name>
    <dbReference type="NCBI Taxonomy" id="797473"/>
    <lineage>
        <taxon>Bacteria</taxon>
        <taxon>Pseudomonadati</taxon>
        <taxon>Pseudomonadota</taxon>
        <taxon>Gammaproteobacteria</taxon>
        <taxon>Cardiobacteriales</taxon>
        <taxon>Cardiobacteriaceae</taxon>
        <taxon>Cardiobacterium</taxon>
    </lineage>
</organism>
<dbReference type="Proteomes" id="UP000004750">
    <property type="component" value="Unassembled WGS sequence"/>
</dbReference>
<reference evidence="2 3" key="1">
    <citation type="submission" date="2011-08" db="EMBL/GenBank/DDBJ databases">
        <authorList>
            <person name="Weinstock G."/>
            <person name="Sodergren E."/>
            <person name="Clifton S."/>
            <person name="Fulton L."/>
            <person name="Fulton B."/>
            <person name="Courtney L."/>
            <person name="Fronick C."/>
            <person name="Harrison M."/>
            <person name="Strong C."/>
            <person name="Farmer C."/>
            <person name="Delahaunty K."/>
            <person name="Markovic C."/>
            <person name="Hall O."/>
            <person name="Minx P."/>
            <person name="Tomlinson C."/>
            <person name="Mitreva M."/>
            <person name="Hou S."/>
            <person name="Chen J."/>
            <person name="Wollam A."/>
            <person name="Pepin K.H."/>
            <person name="Johnson M."/>
            <person name="Bhonagiri V."/>
            <person name="Zhang X."/>
            <person name="Suruliraj S."/>
            <person name="Warren W."/>
            <person name="Chinwalla A."/>
            <person name="Mardis E.R."/>
            <person name="Wilson R.K."/>
        </authorList>
    </citation>
    <scope>NUCLEOTIDE SEQUENCE [LARGE SCALE GENOMIC DNA]</scope>
    <source>
        <strain evidence="2 3">F0432</strain>
    </source>
</reference>
<proteinExistence type="predicted"/>
<dbReference type="EMBL" id="AGCM01000124">
    <property type="protein sequence ID" value="EHM52741.1"/>
    <property type="molecule type" value="Genomic_DNA"/>
</dbReference>
<dbReference type="HOGENOM" id="CLU_2804553_0_0_6"/>
<gene>
    <name evidence="2" type="ORF">HMPREF9080_02151</name>
</gene>
<evidence type="ECO:0000256" key="1">
    <source>
        <dbReference type="SAM" id="MobiDB-lite"/>
    </source>
</evidence>
<dbReference type="AlphaFoldDB" id="G9ZH94"/>
<dbReference type="STRING" id="797473.HMPREF9080_02151"/>
<evidence type="ECO:0000313" key="3">
    <source>
        <dbReference type="Proteomes" id="UP000004750"/>
    </source>
</evidence>
<protein>
    <submittedName>
        <fullName evidence="2">Uncharacterized protein</fullName>
    </submittedName>
</protein>
<comment type="caution">
    <text evidence="2">The sequence shown here is derived from an EMBL/GenBank/DDBJ whole genome shotgun (WGS) entry which is preliminary data.</text>
</comment>